<dbReference type="Gene3D" id="3.30.1370.70">
    <property type="entry name" value="Scaffold protein Nfu/NifU, N-terminal domain"/>
    <property type="match status" value="2"/>
</dbReference>
<dbReference type="InterPro" id="IPR034904">
    <property type="entry name" value="FSCA_dom_sf"/>
</dbReference>
<dbReference type="SMART" id="SM00932">
    <property type="entry name" value="Nfu_N"/>
    <property type="match status" value="1"/>
</dbReference>
<evidence type="ECO:0000313" key="3">
    <source>
        <dbReference type="EMBL" id="KAK6138033.1"/>
    </source>
</evidence>
<dbReference type="InterPro" id="IPR036498">
    <property type="entry name" value="Nfu/NifU_N_sf"/>
</dbReference>
<evidence type="ECO:0000256" key="1">
    <source>
        <dbReference type="ARBA" id="ARBA00006420"/>
    </source>
</evidence>
<reference evidence="3 4" key="1">
    <citation type="journal article" date="2021" name="Comput. Struct. Biotechnol. J.">
        <title>De novo genome assembly of the potent medicinal plant Rehmannia glutinosa using nanopore technology.</title>
        <authorList>
            <person name="Ma L."/>
            <person name="Dong C."/>
            <person name="Song C."/>
            <person name="Wang X."/>
            <person name="Zheng X."/>
            <person name="Niu Y."/>
            <person name="Chen S."/>
            <person name="Feng W."/>
        </authorList>
    </citation>
    <scope>NUCLEOTIDE SEQUENCE [LARGE SCALE GENOMIC DNA]</scope>
    <source>
        <strain evidence="3">DH-2019</strain>
    </source>
</reference>
<keyword evidence="4" id="KW-1185">Reference proteome</keyword>
<evidence type="ECO:0000313" key="4">
    <source>
        <dbReference type="Proteomes" id="UP001318860"/>
    </source>
</evidence>
<dbReference type="InterPro" id="IPR001075">
    <property type="entry name" value="NIF_FeS_clus_asmbl_NifU_C"/>
</dbReference>
<dbReference type="Gene3D" id="3.30.300.130">
    <property type="entry name" value="Fe-S cluster assembly (FSCA)"/>
    <property type="match status" value="1"/>
</dbReference>
<dbReference type="Proteomes" id="UP001318860">
    <property type="component" value="Unassembled WGS sequence"/>
</dbReference>
<protein>
    <recommendedName>
        <fullName evidence="2">Scaffold protein Nfu/NifU N-terminal domain-containing protein</fullName>
    </recommendedName>
</protein>
<accession>A0ABR0VTS0</accession>
<dbReference type="Pfam" id="PF01106">
    <property type="entry name" value="NifU"/>
    <property type="match status" value="1"/>
</dbReference>
<dbReference type="SUPFAM" id="SSF117916">
    <property type="entry name" value="Fe-S cluster assembly (FSCA) domain-like"/>
    <property type="match status" value="1"/>
</dbReference>
<gene>
    <name evidence="3" type="ORF">DH2020_028229</name>
</gene>
<feature type="domain" description="Scaffold protein Nfu/NifU N-terminal" evidence="2">
    <location>
        <begin position="94"/>
        <end position="205"/>
    </location>
</feature>
<dbReference type="PROSITE" id="PS51257">
    <property type="entry name" value="PROKAR_LIPOPROTEIN"/>
    <property type="match status" value="1"/>
</dbReference>
<proteinExistence type="inferred from homology"/>
<dbReference type="PANTHER" id="PTHR11178">
    <property type="entry name" value="IRON-SULFUR CLUSTER SCAFFOLD PROTEIN NFU-RELATED"/>
    <property type="match status" value="1"/>
</dbReference>
<name>A0ABR0VTS0_REHGL</name>
<organism evidence="3 4">
    <name type="scientific">Rehmannia glutinosa</name>
    <name type="common">Chinese foxglove</name>
    <dbReference type="NCBI Taxonomy" id="99300"/>
    <lineage>
        <taxon>Eukaryota</taxon>
        <taxon>Viridiplantae</taxon>
        <taxon>Streptophyta</taxon>
        <taxon>Embryophyta</taxon>
        <taxon>Tracheophyta</taxon>
        <taxon>Spermatophyta</taxon>
        <taxon>Magnoliopsida</taxon>
        <taxon>eudicotyledons</taxon>
        <taxon>Gunneridae</taxon>
        <taxon>Pentapetalae</taxon>
        <taxon>asterids</taxon>
        <taxon>lamiids</taxon>
        <taxon>Lamiales</taxon>
        <taxon>Orobanchaceae</taxon>
        <taxon>Rehmannieae</taxon>
        <taxon>Rehmannia</taxon>
    </lineage>
</organism>
<comment type="similarity">
    <text evidence="1">Belongs to the NifU family.</text>
</comment>
<dbReference type="EMBL" id="JABTTQ020000758">
    <property type="protein sequence ID" value="KAK6138033.1"/>
    <property type="molecule type" value="Genomic_DNA"/>
</dbReference>
<dbReference type="Pfam" id="PF08712">
    <property type="entry name" value="Nfu_N"/>
    <property type="match status" value="2"/>
</dbReference>
<evidence type="ECO:0000259" key="2">
    <source>
        <dbReference type="SMART" id="SM00932"/>
    </source>
</evidence>
<sequence>MFRGANMGYNQVGLICPPHPSIIVLSSCNNGGFSSKPYNSHTAVRGIYIYRRLLFSSSSTEQSSGLTGLTSLKSSSLGLSQLNPFRGQRRSMFIQTQSTPNPASLMFYPGKSVMDTGSADFPNARSAMSSPLAKTLFGFDVNRIAVSVAKLLMAAMRRKCEKPTSGITRVFYGSDFVTVTKSEDTSWDFLKPEIFAAMMDFYSSGQPLFLDSDSAASMDTAIHEDDSETVAMIKELLETRIRPAVQDDVVETSNIGCPSSSVTLKSGIENMLMHYVPEVKGVEQELDEEDEGISLSGAPHE</sequence>
<dbReference type="SUPFAM" id="SSF110836">
    <property type="entry name" value="Hypothetical protein SAV1430"/>
    <property type="match status" value="2"/>
</dbReference>
<comment type="caution">
    <text evidence="3">The sequence shown here is derived from an EMBL/GenBank/DDBJ whole genome shotgun (WGS) entry which is preliminary data.</text>
</comment>
<dbReference type="PANTHER" id="PTHR11178:SF1">
    <property type="entry name" value="NFU1 IRON-SULFUR CLUSTER SCAFFOLD HOMOLOG, MITOCHONDRIAL"/>
    <property type="match status" value="1"/>
</dbReference>
<dbReference type="InterPro" id="IPR014824">
    <property type="entry name" value="Nfu/NifU_N"/>
</dbReference>